<proteinExistence type="predicted"/>
<gene>
    <name evidence="5" type="ORF">TELCIR_14628</name>
</gene>
<protein>
    <submittedName>
        <fullName evidence="5">Zinc finger, C2H2 type</fullName>
    </submittedName>
</protein>
<evidence type="ECO:0000313" key="6">
    <source>
        <dbReference type="Proteomes" id="UP000230423"/>
    </source>
</evidence>
<dbReference type="Gene3D" id="3.30.160.60">
    <property type="entry name" value="Classic Zinc Finger"/>
    <property type="match status" value="1"/>
</dbReference>
<evidence type="ECO:0000259" key="4">
    <source>
        <dbReference type="PROSITE" id="PS50157"/>
    </source>
</evidence>
<sequence length="348" mass="39841">MEPRQLRLSSDGAQSSVSNNSTDETSLQQRRVRRCRICKRFMDYEVLIVHMQKFHGIEMAREVSTVVRPKKRTTRCEVEGCDFIARSQLAYIKHMKVVHSPEEKLEHYVRCPLCQVPFDEHENLVEHCRTDHGDEQCVVEMRTFQNAKECEEFIYEDGAILVKFCTRHMNHDLSVPDLPLSKADRDVIAGYLRRGVGVDIIRDIIRQKNPNPKTRLHWIRNDDIRITSATLQYEEKLKERIASSSSSEVRGLRQTKLDPAEGDTSISAATLLEESFKCEDDQIGRSDDVRPMNSAISAESLLGCSSCIKLAEKVAELEAMVRKLSEQMMEVNGAHDQLFESAVKVEKS</sequence>
<reference evidence="5 6" key="1">
    <citation type="submission" date="2015-09" db="EMBL/GenBank/DDBJ databases">
        <title>Draft genome of the parasitic nematode Teladorsagia circumcincta isolate WARC Sus (inbred).</title>
        <authorList>
            <person name="Mitreva M."/>
        </authorList>
    </citation>
    <scope>NUCLEOTIDE SEQUENCE [LARGE SCALE GENOMIC DNA]</scope>
    <source>
        <strain evidence="5 6">S</strain>
    </source>
</reference>
<keyword evidence="1" id="KW-0863">Zinc-finger</keyword>
<dbReference type="InterPro" id="IPR052797">
    <property type="entry name" value="RegFact_GeneExpr_CellDeath"/>
</dbReference>
<dbReference type="PROSITE" id="PS50157">
    <property type="entry name" value="ZINC_FINGER_C2H2_2"/>
    <property type="match status" value="1"/>
</dbReference>
<dbReference type="PROSITE" id="PS00028">
    <property type="entry name" value="ZINC_FINGER_C2H2_1"/>
    <property type="match status" value="1"/>
</dbReference>
<organism evidence="5 6">
    <name type="scientific">Teladorsagia circumcincta</name>
    <name type="common">Brown stomach worm</name>
    <name type="synonym">Ostertagia circumcincta</name>
    <dbReference type="NCBI Taxonomy" id="45464"/>
    <lineage>
        <taxon>Eukaryota</taxon>
        <taxon>Metazoa</taxon>
        <taxon>Ecdysozoa</taxon>
        <taxon>Nematoda</taxon>
        <taxon>Chromadorea</taxon>
        <taxon>Rhabditida</taxon>
        <taxon>Rhabditina</taxon>
        <taxon>Rhabditomorpha</taxon>
        <taxon>Strongyloidea</taxon>
        <taxon>Trichostrongylidae</taxon>
        <taxon>Teladorsagia</taxon>
    </lineage>
</organism>
<feature type="compositionally biased region" description="Polar residues" evidence="3">
    <location>
        <begin position="7"/>
        <end position="25"/>
    </location>
</feature>
<evidence type="ECO:0000256" key="2">
    <source>
        <dbReference type="SAM" id="Coils"/>
    </source>
</evidence>
<dbReference type="PANTHER" id="PTHR33936">
    <property type="entry name" value="PROTEIN CBG17840"/>
    <property type="match status" value="1"/>
</dbReference>
<feature type="coiled-coil region" evidence="2">
    <location>
        <begin position="307"/>
        <end position="334"/>
    </location>
</feature>
<feature type="region of interest" description="Disordered" evidence="3">
    <location>
        <begin position="1"/>
        <end position="25"/>
    </location>
</feature>
<dbReference type="PANTHER" id="PTHR33936:SF24">
    <property type="entry name" value="C2H2-TYPE DOMAIN-CONTAINING PROTEIN"/>
    <property type="match status" value="1"/>
</dbReference>
<accession>A0A2G9U229</accession>
<dbReference type="OrthoDB" id="10474754at2759"/>
<keyword evidence="1" id="KW-0862">Zinc</keyword>
<dbReference type="SMART" id="SM00355">
    <property type="entry name" value="ZnF_C2H2"/>
    <property type="match status" value="3"/>
</dbReference>
<dbReference type="GO" id="GO:0008270">
    <property type="term" value="F:zinc ion binding"/>
    <property type="evidence" value="ECO:0007669"/>
    <property type="project" value="UniProtKB-KW"/>
</dbReference>
<dbReference type="Proteomes" id="UP000230423">
    <property type="component" value="Unassembled WGS sequence"/>
</dbReference>
<evidence type="ECO:0000256" key="1">
    <source>
        <dbReference type="PROSITE-ProRule" id="PRU00042"/>
    </source>
</evidence>
<dbReference type="AlphaFoldDB" id="A0A2G9U229"/>
<evidence type="ECO:0000313" key="5">
    <source>
        <dbReference type="EMBL" id="PIO63762.1"/>
    </source>
</evidence>
<dbReference type="EMBL" id="KZ350549">
    <property type="protein sequence ID" value="PIO63762.1"/>
    <property type="molecule type" value="Genomic_DNA"/>
</dbReference>
<keyword evidence="2" id="KW-0175">Coiled coil</keyword>
<dbReference type="InterPro" id="IPR013087">
    <property type="entry name" value="Znf_C2H2_type"/>
</dbReference>
<keyword evidence="6" id="KW-1185">Reference proteome</keyword>
<name>A0A2G9U229_TELCI</name>
<keyword evidence="1" id="KW-0479">Metal-binding</keyword>
<evidence type="ECO:0000256" key="3">
    <source>
        <dbReference type="SAM" id="MobiDB-lite"/>
    </source>
</evidence>
<feature type="domain" description="C2H2-type" evidence="4">
    <location>
        <begin position="109"/>
        <end position="137"/>
    </location>
</feature>